<dbReference type="Proteomes" id="UP000184404">
    <property type="component" value="Unassembled WGS sequence"/>
</dbReference>
<dbReference type="AlphaFoldDB" id="A0A1M4USX8"/>
<dbReference type="InterPro" id="IPR007793">
    <property type="entry name" value="DivIVA_fam"/>
</dbReference>
<dbReference type="Gene3D" id="1.20.5.2950">
    <property type="match status" value="1"/>
</dbReference>
<keyword evidence="4 9" id="KW-0132">Cell division</keyword>
<dbReference type="EMBL" id="FQUG01000003">
    <property type="protein sequence ID" value="SHE59785.1"/>
    <property type="molecule type" value="Genomic_DNA"/>
</dbReference>
<dbReference type="GO" id="GO:0051301">
    <property type="term" value="P:cell division"/>
    <property type="evidence" value="ECO:0007669"/>
    <property type="project" value="UniProtKB-KW"/>
</dbReference>
<evidence type="ECO:0000256" key="1">
    <source>
        <dbReference type="ARBA" id="ARBA00004496"/>
    </source>
</evidence>
<organism evidence="9 10">
    <name type="scientific">Schwartzia succinivorans DSM 10502</name>
    <dbReference type="NCBI Taxonomy" id="1123243"/>
    <lineage>
        <taxon>Bacteria</taxon>
        <taxon>Bacillati</taxon>
        <taxon>Bacillota</taxon>
        <taxon>Negativicutes</taxon>
        <taxon>Selenomonadales</taxon>
        <taxon>Selenomonadaceae</taxon>
        <taxon>Schwartzia</taxon>
    </lineage>
</organism>
<reference evidence="9 10" key="1">
    <citation type="submission" date="2016-11" db="EMBL/GenBank/DDBJ databases">
        <authorList>
            <person name="Jaros S."/>
            <person name="Januszkiewicz K."/>
            <person name="Wedrychowicz H."/>
        </authorList>
    </citation>
    <scope>NUCLEOTIDE SEQUENCE [LARGE SCALE GENOMIC DNA]</scope>
    <source>
        <strain evidence="9 10">DSM 10502</strain>
    </source>
</reference>
<dbReference type="Gene3D" id="6.10.250.660">
    <property type="match status" value="1"/>
</dbReference>
<evidence type="ECO:0000256" key="8">
    <source>
        <dbReference type="SAM" id="MobiDB-lite"/>
    </source>
</evidence>
<evidence type="ECO:0000256" key="5">
    <source>
        <dbReference type="ARBA" id="ARBA00023054"/>
    </source>
</evidence>
<feature type="coiled-coil region" evidence="7">
    <location>
        <begin position="28"/>
        <end position="114"/>
    </location>
</feature>
<dbReference type="Pfam" id="PF05103">
    <property type="entry name" value="DivIVA"/>
    <property type="match status" value="1"/>
</dbReference>
<evidence type="ECO:0000256" key="4">
    <source>
        <dbReference type="ARBA" id="ARBA00022618"/>
    </source>
</evidence>
<keyword evidence="3" id="KW-0963">Cytoplasm</keyword>
<name>A0A1M4USX8_9FIRM</name>
<evidence type="ECO:0000256" key="2">
    <source>
        <dbReference type="ARBA" id="ARBA00009008"/>
    </source>
</evidence>
<dbReference type="OrthoDB" id="9815492at2"/>
<feature type="compositionally biased region" description="Basic and acidic residues" evidence="8">
    <location>
        <begin position="201"/>
        <end position="224"/>
    </location>
</feature>
<dbReference type="PANTHER" id="PTHR35794">
    <property type="entry name" value="CELL DIVISION PROTEIN DIVIVA"/>
    <property type="match status" value="1"/>
</dbReference>
<comment type="similarity">
    <text evidence="2">Belongs to the DivIVA family.</text>
</comment>
<accession>A0A1M4USX8</accession>
<dbReference type="NCBIfam" id="TIGR03544">
    <property type="entry name" value="DivI1A_domain"/>
    <property type="match status" value="1"/>
</dbReference>
<dbReference type="PANTHER" id="PTHR35794:SF2">
    <property type="entry name" value="CELL DIVISION PROTEIN DIVIVA"/>
    <property type="match status" value="1"/>
</dbReference>
<keyword evidence="6" id="KW-0131">Cell cycle</keyword>
<comment type="subcellular location">
    <subcellularLocation>
        <location evidence="1">Cytoplasm</location>
    </subcellularLocation>
</comment>
<protein>
    <submittedName>
        <fullName evidence="9">Cell division initiation protein</fullName>
    </submittedName>
</protein>
<evidence type="ECO:0000256" key="7">
    <source>
        <dbReference type="SAM" id="Coils"/>
    </source>
</evidence>
<dbReference type="STRING" id="1123243.SAMN02745190_00770"/>
<sequence length="224" mass="26612">MITPSDIHNQEFKKEFRGYDVEEVDDFLDRIVNDYETLFRENQQMKDELELNAKRIEQYQELEKNLQDTLLVAKKTSEEIIENAKQRADEIRDNAAKECENMKLQAQMELSEQQISVRENVRREEEKYDAVLQRQRQFLIKIKSLLRTELELLEEDGVREAVGSLDEISEEIKEELDKDSGVKPLPWQHHYHMKNTNPDGPVERDARVLAEQRREQQSHEDGNK</sequence>
<gene>
    <name evidence="9" type="ORF">SAMN02745190_00770</name>
</gene>
<dbReference type="RefSeq" id="WP_072934871.1">
    <property type="nucleotide sequence ID" value="NZ_FQUG01000003.1"/>
</dbReference>
<evidence type="ECO:0000256" key="6">
    <source>
        <dbReference type="ARBA" id="ARBA00023306"/>
    </source>
</evidence>
<proteinExistence type="inferred from homology"/>
<dbReference type="GO" id="GO:0005737">
    <property type="term" value="C:cytoplasm"/>
    <property type="evidence" value="ECO:0007669"/>
    <property type="project" value="UniProtKB-SubCell"/>
</dbReference>
<evidence type="ECO:0000313" key="9">
    <source>
        <dbReference type="EMBL" id="SHE59785.1"/>
    </source>
</evidence>
<dbReference type="InterPro" id="IPR019933">
    <property type="entry name" value="DivIVA_domain"/>
</dbReference>
<evidence type="ECO:0000313" key="10">
    <source>
        <dbReference type="Proteomes" id="UP000184404"/>
    </source>
</evidence>
<keyword evidence="5 7" id="KW-0175">Coiled coil</keyword>
<evidence type="ECO:0000256" key="3">
    <source>
        <dbReference type="ARBA" id="ARBA00022490"/>
    </source>
</evidence>
<feature type="region of interest" description="Disordered" evidence="8">
    <location>
        <begin position="173"/>
        <end position="224"/>
    </location>
</feature>
<keyword evidence="10" id="KW-1185">Reference proteome</keyword>